<dbReference type="CDD" id="cd17909">
    <property type="entry name" value="CheC_ClassI"/>
    <property type="match status" value="1"/>
</dbReference>
<keyword evidence="1" id="KW-0145">Chemotaxis</keyword>
<feature type="domain" description="CheC-like protein" evidence="3">
    <location>
        <begin position="111"/>
        <end position="147"/>
    </location>
</feature>
<feature type="domain" description="CheC-like protein" evidence="3">
    <location>
        <begin position="13"/>
        <end position="48"/>
    </location>
</feature>
<organism evidence="4 5">
    <name type="scientific">Hungatella hominis</name>
    <dbReference type="NCBI Taxonomy" id="2763050"/>
    <lineage>
        <taxon>Bacteria</taxon>
        <taxon>Bacillati</taxon>
        <taxon>Bacillota</taxon>
        <taxon>Clostridia</taxon>
        <taxon>Lachnospirales</taxon>
        <taxon>Lachnospiraceae</taxon>
        <taxon>Hungatella</taxon>
    </lineage>
</organism>
<evidence type="ECO:0000313" key="4">
    <source>
        <dbReference type="EMBL" id="MBC5710507.1"/>
    </source>
</evidence>
<gene>
    <name evidence="4" type="ORF">H8S75_21385</name>
</gene>
<sequence>MGLKHYDDMNLLQRDAVREVGNIGTAHAVTALSQLLGETVTMGVPDIHILGYNEIIRRMGNPEETVAGIMVHMSGELKGMMLCIQRKALINAVLERMFGEAEVEIPRLEEIQRSALLEIGNIMISSYINAISDLSGITIELSVPVLSVNMLGGILSVPMVELAYQTNKLMTIEGNLIYGGMKLESNLFMVPEVEGLSCLLDRMGVGN</sequence>
<evidence type="ECO:0000259" key="3">
    <source>
        <dbReference type="Pfam" id="PF04509"/>
    </source>
</evidence>
<proteinExistence type="predicted"/>
<name>A0ABR7HBH4_9FIRM</name>
<protein>
    <submittedName>
        <fullName evidence="4">Chemotaxis protein CheC</fullName>
    </submittedName>
</protein>
<dbReference type="Gene3D" id="3.40.1550.10">
    <property type="entry name" value="CheC-like"/>
    <property type="match status" value="1"/>
</dbReference>
<dbReference type="InterPro" id="IPR028976">
    <property type="entry name" value="CheC-like_sf"/>
</dbReference>
<dbReference type="SUPFAM" id="SSF103039">
    <property type="entry name" value="CheC-like"/>
    <property type="match status" value="1"/>
</dbReference>
<dbReference type="Pfam" id="PF04509">
    <property type="entry name" value="CheC"/>
    <property type="match status" value="2"/>
</dbReference>
<accession>A0ABR7HBH4</accession>
<evidence type="ECO:0000256" key="1">
    <source>
        <dbReference type="ARBA" id="ARBA00022500"/>
    </source>
</evidence>
<evidence type="ECO:0000313" key="5">
    <source>
        <dbReference type="Proteomes" id="UP000634672"/>
    </source>
</evidence>
<evidence type="ECO:0000256" key="2">
    <source>
        <dbReference type="ARBA" id="ARBA00022801"/>
    </source>
</evidence>
<dbReference type="PANTHER" id="PTHR43693">
    <property type="entry name" value="PROTEIN PHOSPHATASE CHEZ"/>
    <property type="match status" value="1"/>
</dbReference>
<dbReference type="PANTHER" id="PTHR43693:SF1">
    <property type="entry name" value="PROTEIN PHOSPHATASE CHEZ"/>
    <property type="match status" value="1"/>
</dbReference>
<comment type="caution">
    <text evidence="4">The sequence shown here is derived from an EMBL/GenBank/DDBJ whole genome shotgun (WGS) entry which is preliminary data.</text>
</comment>
<dbReference type="InterPro" id="IPR050992">
    <property type="entry name" value="CheZ_family_phosphatases"/>
</dbReference>
<dbReference type="InterPro" id="IPR007597">
    <property type="entry name" value="CheC"/>
</dbReference>
<keyword evidence="5" id="KW-1185">Reference proteome</keyword>
<dbReference type="EMBL" id="JACOPB010000011">
    <property type="protein sequence ID" value="MBC5710507.1"/>
    <property type="molecule type" value="Genomic_DNA"/>
</dbReference>
<dbReference type="RefSeq" id="WP_187023289.1">
    <property type="nucleotide sequence ID" value="NZ_JACOPB010000011.1"/>
</dbReference>
<dbReference type="Proteomes" id="UP000634672">
    <property type="component" value="Unassembled WGS sequence"/>
</dbReference>
<keyword evidence="2" id="KW-0378">Hydrolase</keyword>
<reference evidence="4 5" key="1">
    <citation type="submission" date="2020-08" db="EMBL/GenBank/DDBJ databases">
        <title>Genome public.</title>
        <authorList>
            <person name="Liu C."/>
            <person name="Sun Q."/>
        </authorList>
    </citation>
    <scope>NUCLEOTIDE SEQUENCE [LARGE SCALE GENOMIC DNA]</scope>
    <source>
        <strain evidence="4 5">NSJ-66</strain>
    </source>
</reference>